<evidence type="ECO:0000313" key="2">
    <source>
        <dbReference type="EMBL" id="MEQ2199126.1"/>
    </source>
</evidence>
<keyword evidence="1" id="KW-0472">Membrane</keyword>
<keyword evidence="1" id="KW-1133">Transmembrane helix</keyword>
<accession>A0ABV0QTG3</accession>
<keyword evidence="3" id="KW-1185">Reference proteome</keyword>
<feature type="transmembrane region" description="Helical" evidence="1">
    <location>
        <begin position="95"/>
        <end position="119"/>
    </location>
</feature>
<name>A0ABV0QTG3_9TELE</name>
<feature type="transmembrane region" description="Helical" evidence="1">
    <location>
        <begin position="70"/>
        <end position="89"/>
    </location>
</feature>
<keyword evidence="1" id="KW-0812">Transmembrane</keyword>
<evidence type="ECO:0000256" key="1">
    <source>
        <dbReference type="SAM" id="Phobius"/>
    </source>
</evidence>
<sequence>MIYSPRSVFAYFPSVCSFLCVQFNSLCVNYSSSLCLPGLLSSTAVPHHPDYAHLDPMSLPTLASVYKLPGFNWALLVLSVVLPMLLPWSPHAHCVGFLLSLLSLLPCLSTALVCILVLFSTHKT</sequence>
<dbReference type="Proteomes" id="UP001434883">
    <property type="component" value="Unassembled WGS sequence"/>
</dbReference>
<organism evidence="2 3">
    <name type="scientific">Xenoophorus captivus</name>
    <dbReference type="NCBI Taxonomy" id="1517983"/>
    <lineage>
        <taxon>Eukaryota</taxon>
        <taxon>Metazoa</taxon>
        <taxon>Chordata</taxon>
        <taxon>Craniata</taxon>
        <taxon>Vertebrata</taxon>
        <taxon>Euteleostomi</taxon>
        <taxon>Actinopterygii</taxon>
        <taxon>Neopterygii</taxon>
        <taxon>Teleostei</taxon>
        <taxon>Neoteleostei</taxon>
        <taxon>Acanthomorphata</taxon>
        <taxon>Ovalentaria</taxon>
        <taxon>Atherinomorphae</taxon>
        <taxon>Cyprinodontiformes</taxon>
        <taxon>Goodeidae</taxon>
        <taxon>Xenoophorus</taxon>
    </lineage>
</organism>
<proteinExistence type="predicted"/>
<gene>
    <name evidence="2" type="ORF">XENOCAPTIV_025392</name>
</gene>
<dbReference type="EMBL" id="JAHRIN010022932">
    <property type="protein sequence ID" value="MEQ2199126.1"/>
    <property type="molecule type" value="Genomic_DNA"/>
</dbReference>
<protein>
    <submittedName>
        <fullName evidence="2">Uncharacterized protein</fullName>
    </submittedName>
</protein>
<evidence type="ECO:0000313" key="3">
    <source>
        <dbReference type="Proteomes" id="UP001434883"/>
    </source>
</evidence>
<reference evidence="2 3" key="1">
    <citation type="submission" date="2021-06" db="EMBL/GenBank/DDBJ databases">
        <authorList>
            <person name="Palmer J.M."/>
        </authorList>
    </citation>
    <scope>NUCLEOTIDE SEQUENCE [LARGE SCALE GENOMIC DNA]</scope>
    <source>
        <strain evidence="2 3">XC_2019</strain>
        <tissue evidence="2">Muscle</tissue>
    </source>
</reference>
<comment type="caution">
    <text evidence="2">The sequence shown here is derived from an EMBL/GenBank/DDBJ whole genome shotgun (WGS) entry which is preliminary data.</text>
</comment>